<dbReference type="Proteomes" id="UP001497453">
    <property type="component" value="Chromosome 3"/>
</dbReference>
<feature type="transmembrane region" description="Helical" evidence="6">
    <location>
        <begin position="191"/>
        <end position="209"/>
    </location>
</feature>
<reference evidence="8" key="1">
    <citation type="submission" date="2024-04" db="EMBL/GenBank/DDBJ databases">
        <authorList>
            <person name="Shaw F."/>
            <person name="Minotto A."/>
        </authorList>
    </citation>
    <scope>NUCLEOTIDE SEQUENCE [LARGE SCALE GENOMIC DNA]</scope>
</reference>
<keyword evidence="5 6" id="KW-0472">Membrane</keyword>
<evidence type="ECO:0000256" key="6">
    <source>
        <dbReference type="SAM" id="Phobius"/>
    </source>
</evidence>
<protein>
    <recommendedName>
        <fullName evidence="9">Heat shock protein 30</fullName>
    </recommendedName>
</protein>
<evidence type="ECO:0000256" key="5">
    <source>
        <dbReference type="ARBA" id="ARBA00023136"/>
    </source>
</evidence>
<sequence>MSSLGGSLDQNPPNADRHITEGGSDWLWAVTAIMGLSTLGMVLWQTTRPRGTRFFHNIALIILTTSTIAYFAMASDLGATPVRAEFSRGTTNTRQIWFVRYIQWFINFPLLLILLLFSTGLSVSDILTTAFFSWVVVICGLVGALVPSAYKWGFFVFGLLALFYIWSVLLGHGPRTTFNAGQTTRSGYVRGSGLVAFITLLYPIAWGCSEGGNVISPTGEMIWYGILDLILGPLFLYHFLFGLRNVDYGAFGFHSGKHTDGAYGGPDGGVGAGPNMKTAGGGATGARDVV</sequence>
<keyword evidence="3 6" id="KW-0812">Transmembrane</keyword>
<dbReference type="PANTHER" id="PTHR28286">
    <property type="match status" value="1"/>
</dbReference>
<name>A0ABP1DCY6_9APHY</name>
<dbReference type="InterPro" id="IPR001425">
    <property type="entry name" value="Arc/bac/fun_rhodopsins"/>
</dbReference>
<feature type="transmembrane region" description="Helical" evidence="6">
    <location>
        <begin position="54"/>
        <end position="73"/>
    </location>
</feature>
<feature type="transmembrane region" description="Helical" evidence="6">
    <location>
        <begin position="126"/>
        <end position="146"/>
    </location>
</feature>
<evidence type="ECO:0000256" key="3">
    <source>
        <dbReference type="ARBA" id="ARBA00022692"/>
    </source>
</evidence>
<feature type="transmembrane region" description="Helical" evidence="6">
    <location>
        <begin position="101"/>
        <end position="119"/>
    </location>
</feature>
<accession>A0ABP1DCY6</accession>
<gene>
    <name evidence="7" type="ORF">GFSPODELE1_LOCUS5173</name>
</gene>
<evidence type="ECO:0000313" key="7">
    <source>
        <dbReference type="EMBL" id="CAL1704858.1"/>
    </source>
</evidence>
<dbReference type="PRINTS" id="PR00251">
    <property type="entry name" value="BACTRLOPSIN"/>
</dbReference>
<dbReference type="Pfam" id="PF01036">
    <property type="entry name" value="Bac_rhodopsin"/>
    <property type="match status" value="1"/>
</dbReference>
<dbReference type="Gene3D" id="1.20.1070.10">
    <property type="entry name" value="Rhodopsin 7-helix transmembrane proteins"/>
    <property type="match status" value="1"/>
</dbReference>
<dbReference type="SUPFAM" id="SSF81321">
    <property type="entry name" value="Family A G protein-coupled receptor-like"/>
    <property type="match status" value="1"/>
</dbReference>
<feature type="transmembrane region" description="Helical" evidence="6">
    <location>
        <begin position="221"/>
        <end position="241"/>
    </location>
</feature>
<dbReference type="SMART" id="SM01021">
    <property type="entry name" value="Bac_rhodopsin"/>
    <property type="match status" value="1"/>
</dbReference>
<evidence type="ECO:0000256" key="4">
    <source>
        <dbReference type="ARBA" id="ARBA00022989"/>
    </source>
</evidence>
<evidence type="ECO:0000256" key="2">
    <source>
        <dbReference type="ARBA" id="ARBA00008130"/>
    </source>
</evidence>
<keyword evidence="8" id="KW-1185">Reference proteome</keyword>
<dbReference type="CDD" id="cd15239">
    <property type="entry name" value="7tm_YRO2_fungal-like"/>
    <property type="match status" value="1"/>
</dbReference>
<comment type="subcellular location">
    <subcellularLocation>
        <location evidence="1">Membrane</location>
        <topology evidence="1">Multi-pass membrane protein</topology>
    </subcellularLocation>
</comment>
<dbReference type="PANTHER" id="PTHR28286:SF1">
    <property type="entry name" value="30 KDA HEAT SHOCK PROTEIN-RELATED"/>
    <property type="match status" value="1"/>
</dbReference>
<dbReference type="InterPro" id="IPR043476">
    <property type="entry name" value="Yro2-like_7TM"/>
</dbReference>
<dbReference type="EMBL" id="OZ037946">
    <property type="protein sequence ID" value="CAL1704858.1"/>
    <property type="molecule type" value="Genomic_DNA"/>
</dbReference>
<evidence type="ECO:0000256" key="1">
    <source>
        <dbReference type="ARBA" id="ARBA00004141"/>
    </source>
</evidence>
<evidence type="ECO:0000313" key="8">
    <source>
        <dbReference type="Proteomes" id="UP001497453"/>
    </source>
</evidence>
<comment type="similarity">
    <text evidence="2">Belongs to the archaeal/bacterial/fungal opsin family.</text>
</comment>
<evidence type="ECO:0008006" key="9">
    <source>
        <dbReference type="Google" id="ProtNLM"/>
    </source>
</evidence>
<feature type="transmembrane region" description="Helical" evidence="6">
    <location>
        <begin position="152"/>
        <end position="170"/>
    </location>
</feature>
<organism evidence="7 8">
    <name type="scientific">Somion occarium</name>
    <dbReference type="NCBI Taxonomy" id="3059160"/>
    <lineage>
        <taxon>Eukaryota</taxon>
        <taxon>Fungi</taxon>
        <taxon>Dikarya</taxon>
        <taxon>Basidiomycota</taxon>
        <taxon>Agaricomycotina</taxon>
        <taxon>Agaricomycetes</taxon>
        <taxon>Polyporales</taxon>
        <taxon>Cerrenaceae</taxon>
        <taxon>Somion</taxon>
    </lineage>
</organism>
<keyword evidence="4 6" id="KW-1133">Transmembrane helix</keyword>
<proteinExistence type="inferred from homology"/>
<feature type="transmembrane region" description="Helical" evidence="6">
    <location>
        <begin position="26"/>
        <end position="47"/>
    </location>
</feature>